<comment type="similarity">
    <text evidence="4">Belongs to the 5'-3' exonuclease family.</text>
</comment>
<organism evidence="7">
    <name type="scientific">viral metagenome</name>
    <dbReference type="NCBI Taxonomy" id="1070528"/>
    <lineage>
        <taxon>unclassified sequences</taxon>
        <taxon>metagenomes</taxon>
        <taxon>organismal metagenomes</taxon>
    </lineage>
</organism>
<dbReference type="AlphaFoldDB" id="A0A6C0B5K2"/>
<evidence type="ECO:0000256" key="4">
    <source>
        <dbReference type="ARBA" id="ARBA00038299"/>
    </source>
</evidence>
<feature type="domain" description="Xrn1 N-terminal" evidence="5">
    <location>
        <begin position="1"/>
        <end position="226"/>
    </location>
</feature>
<dbReference type="GO" id="GO:0005634">
    <property type="term" value="C:nucleus"/>
    <property type="evidence" value="ECO:0007669"/>
    <property type="project" value="TreeGrafter"/>
</dbReference>
<feature type="domain" description="Xrn1 helical" evidence="6">
    <location>
        <begin position="399"/>
        <end position="542"/>
    </location>
</feature>
<evidence type="ECO:0000259" key="5">
    <source>
        <dbReference type="Pfam" id="PF03159"/>
    </source>
</evidence>
<dbReference type="GO" id="GO:0003723">
    <property type="term" value="F:RNA binding"/>
    <property type="evidence" value="ECO:0007669"/>
    <property type="project" value="TreeGrafter"/>
</dbReference>
<evidence type="ECO:0008006" key="8">
    <source>
        <dbReference type="Google" id="ProtNLM"/>
    </source>
</evidence>
<keyword evidence="3" id="KW-0269">Exonuclease</keyword>
<evidence type="ECO:0000313" key="7">
    <source>
        <dbReference type="EMBL" id="QHS86829.1"/>
    </source>
</evidence>
<feature type="domain" description="Xrn1 helical" evidence="6">
    <location>
        <begin position="279"/>
        <end position="379"/>
    </location>
</feature>
<dbReference type="InterPro" id="IPR041412">
    <property type="entry name" value="Xrn1_helical"/>
</dbReference>
<keyword evidence="1" id="KW-0540">Nuclease</keyword>
<dbReference type="EMBL" id="MN739063">
    <property type="protein sequence ID" value="QHS86829.1"/>
    <property type="molecule type" value="Genomic_DNA"/>
</dbReference>
<dbReference type="Pfam" id="PF03159">
    <property type="entry name" value="XRN_N"/>
    <property type="match status" value="1"/>
</dbReference>
<sequence length="572" mass="68140">MGIPKFFRYITNKYSNIIVDNIDELHNLFFDLNCLIHPCVQQVIKDHPDLVIEHNKNLLKHTIDESTSFEKKTYEAISKYLMYLITFSKPRKLIYLAIDGVAPRSKMKQQRSRRFRSILEKKLKKEINYKYDKTSVEFDTNCITPGTVFMKKLSNFLKTFIDTIQPELNVKIILSDAGRKGEGEHKILQYMKTNCTEDISCIYGLDADLIMLSLINECPKSYLLREAIHFGKVDMEELLFFNVELFSEKLYMSISEPIIKKYTLLNQYNDEFIQLELNKKHIIKDYICLCFLIGNDFLPHIPGLDINNKGIDTLLNIYVENFIVKPYYLVKEDNSLNFIFLKQIIIKLYDNENKLLENYQKKSDRFRPRLDTSSDYNREISKLKFYPIFNKNNAFAFTDTNWRDKYYRYYFNITNSYKNKDMLYDICKNYVDGVQWNCYYYFDKCISYSWYYQYSASPTLKDLCTYLIKRVYPPTFNNIEFTPLEQLSIVLPKESEHLWCTGYRALSNTNDYVTLNYPKKFKLDIINKKYLHECEPLLSDIDNGYIKKLFSNISFNKTELILNEKTEPYIKS</sequence>
<protein>
    <recommendedName>
        <fullName evidence="8">Xrn1 N-terminal domain-containing protein</fullName>
    </recommendedName>
</protein>
<dbReference type="Gene3D" id="3.40.50.12390">
    <property type="match status" value="1"/>
</dbReference>
<name>A0A6C0B5K2_9ZZZZ</name>
<dbReference type="Pfam" id="PF17846">
    <property type="entry name" value="XRN_M"/>
    <property type="match status" value="2"/>
</dbReference>
<dbReference type="GO" id="GO:0004534">
    <property type="term" value="F:5'-3' RNA exonuclease activity"/>
    <property type="evidence" value="ECO:0007669"/>
    <property type="project" value="TreeGrafter"/>
</dbReference>
<proteinExistence type="inferred from homology"/>
<dbReference type="PANTHER" id="PTHR12341:SF7">
    <property type="entry name" value="5'-3' EXORIBONUCLEASE 1"/>
    <property type="match status" value="1"/>
</dbReference>
<dbReference type="PANTHER" id="PTHR12341">
    <property type="entry name" value="5'-&gt;3' EXORIBONUCLEASE"/>
    <property type="match status" value="1"/>
</dbReference>
<evidence type="ECO:0000259" key="6">
    <source>
        <dbReference type="Pfam" id="PF17846"/>
    </source>
</evidence>
<evidence type="ECO:0000256" key="1">
    <source>
        <dbReference type="ARBA" id="ARBA00022722"/>
    </source>
</evidence>
<accession>A0A6C0B5K2</accession>
<reference evidence="7" key="1">
    <citation type="journal article" date="2020" name="Nature">
        <title>Giant virus diversity and host interactions through global metagenomics.</title>
        <authorList>
            <person name="Schulz F."/>
            <person name="Roux S."/>
            <person name="Paez-Espino D."/>
            <person name="Jungbluth S."/>
            <person name="Walsh D.A."/>
            <person name="Denef V.J."/>
            <person name="McMahon K.D."/>
            <person name="Konstantinidis K.T."/>
            <person name="Eloe-Fadrosh E.A."/>
            <person name="Kyrpides N.C."/>
            <person name="Woyke T."/>
        </authorList>
    </citation>
    <scope>NUCLEOTIDE SEQUENCE</scope>
    <source>
        <strain evidence="7">GVMAG-M-3300009422-16</strain>
    </source>
</reference>
<dbReference type="CDD" id="cd18673">
    <property type="entry name" value="PIN_XRN1-2-like"/>
    <property type="match status" value="1"/>
</dbReference>
<evidence type="ECO:0000256" key="3">
    <source>
        <dbReference type="ARBA" id="ARBA00022839"/>
    </source>
</evidence>
<dbReference type="InterPro" id="IPR027073">
    <property type="entry name" value="5_3_exoribonuclease"/>
</dbReference>
<dbReference type="InterPro" id="IPR004859">
    <property type="entry name" value="Xrn1_N"/>
</dbReference>
<keyword evidence="2" id="KW-0378">Hydrolase</keyword>
<dbReference type="GO" id="GO:0000956">
    <property type="term" value="P:nuclear-transcribed mRNA catabolic process"/>
    <property type="evidence" value="ECO:0007669"/>
    <property type="project" value="TreeGrafter"/>
</dbReference>
<evidence type="ECO:0000256" key="2">
    <source>
        <dbReference type="ARBA" id="ARBA00022801"/>
    </source>
</evidence>